<dbReference type="Pfam" id="PF05958">
    <property type="entry name" value="tRNA_U5-meth_tr"/>
    <property type="match status" value="1"/>
</dbReference>
<comment type="function">
    <text evidence="9">Catalyzes the formation of 5-methyl-uridine at position 1939 (m5U1939) in 23S rRNA.</text>
</comment>
<dbReference type="InterPro" id="IPR030391">
    <property type="entry name" value="MeTrfase_TrmA_CS"/>
</dbReference>
<dbReference type="PROSITE" id="PS01231">
    <property type="entry name" value="TRMA_2"/>
    <property type="match status" value="1"/>
</dbReference>
<dbReference type="OrthoDB" id="9804590at2"/>
<comment type="similarity">
    <text evidence="9">Belongs to the class I-like SAM-binding methyltransferase superfamily. RNA M5U methyltransferase family. RlmD subfamily.</text>
</comment>
<feature type="active site" description="Nucleophile" evidence="9 10">
    <location>
        <position position="388"/>
    </location>
</feature>
<dbReference type="InterPro" id="IPR030390">
    <property type="entry name" value="MeTrfase_TrmA_AS"/>
</dbReference>
<protein>
    <recommendedName>
        <fullName evidence="9">23S rRNA (uracil(1939)-C(5))-methyltransferase RlmD</fullName>
        <ecNumber evidence="9">2.1.1.190</ecNumber>
    </recommendedName>
    <alternativeName>
        <fullName evidence="9">23S rRNA(m5U1939)-methyltransferase</fullName>
    </alternativeName>
</protein>
<keyword evidence="7 9" id="KW-0408">Iron</keyword>
<comment type="catalytic activity">
    <reaction evidence="9">
        <text>uridine(1939) in 23S rRNA + S-adenosyl-L-methionine = 5-methyluridine(1939) in 23S rRNA + S-adenosyl-L-homocysteine + H(+)</text>
        <dbReference type="Rhea" id="RHEA:42908"/>
        <dbReference type="Rhea" id="RHEA-COMP:10278"/>
        <dbReference type="Rhea" id="RHEA-COMP:10279"/>
        <dbReference type="ChEBI" id="CHEBI:15378"/>
        <dbReference type="ChEBI" id="CHEBI:57856"/>
        <dbReference type="ChEBI" id="CHEBI:59789"/>
        <dbReference type="ChEBI" id="CHEBI:65315"/>
        <dbReference type="ChEBI" id="CHEBI:74447"/>
        <dbReference type="EC" id="2.1.1.190"/>
    </reaction>
</comment>
<dbReference type="NCBIfam" id="NF009639">
    <property type="entry name" value="PRK13168.1"/>
    <property type="match status" value="1"/>
</dbReference>
<dbReference type="Gene3D" id="3.40.50.150">
    <property type="entry name" value="Vaccinia Virus protein VP39"/>
    <property type="match status" value="1"/>
</dbReference>
<evidence type="ECO:0000256" key="4">
    <source>
        <dbReference type="ARBA" id="ARBA00022679"/>
    </source>
</evidence>
<keyword evidence="2 9" id="KW-0698">rRNA processing</keyword>
<dbReference type="GO" id="GO:0070475">
    <property type="term" value="P:rRNA base methylation"/>
    <property type="evidence" value="ECO:0007669"/>
    <property type="project" value="TreeGrafter"/>
</dbReference>
<dbReference type="InterPro" id="IPR029063">
    <property type="entry name" value="SAM-dependent_MTases_sf"/>
</dbReference>
<keyword evidence="6 9" id="KW-0479">Metal-binding</keyword>
<feature type="binding site" evidence="9">
    <location>
        <position position="297"/>
    </location>
    <ligand>
        <name>S-adenosyl-L-methionine</name>
        <dbReference type="ChEBI" id="CHEBI:59789"/>
    </ligand>
</feature>
<evidence type="ECO:0000313" key="14">
    <source>
        <dbReference type="Proteomes" id="UP000306324"/>
    </source>
</evidence>
<reference evidence="13 14" key="1">
    <citation type="submission" date="2019-04" db="EMBL/GenBank/DDBJ databases">
        <title>A novel phosphate-accumulating bacterium identified in bioreactor for phosphate removal from wastewater.</title>
        <authorList>
            <person name="Kotlyarov R.Y."/>
            <person name="Beletsky A.V."/>
            <person name="Kallistova A.Y."/>
            <person name="Dorofeev A.G."/>
            <person name="Nikolaev Y.Y."/>
            <person name="Pimenov N.V."/>
            <person name="Ravin N.V."/>
            <person name="Mardanov A.V."/>
        </authorList>
    </citation>
    <scope>NUCLEOTIDE SEQUENCE [LARGE SCALE GENOMIC DNA]</scope>
    <source>
        <strain evidence="13 14">Bin19</strain>
    </source>
</reference>
<dbReference type="GO" id="GO:0051539">
    <property type="term" value="F:4 iron, 4 sulfur cluster binding"/>
    <property type="evidence" value="ECO:0007669"/>
    <property type="project" value="UniProtKB-KW"/>
</dbReference>
<evidence type="ECO:0000256" key="7">
    <source>
        <dbReference type="ARBA" id="ARBA00023004"/>
    </source>
</evidence>
<evidence type="ECO:0000259" key="12">
    <source>
        <dbReference type="PROSITE" id="PS50926"/>
    </source>
</evidence>
<feature type="domain" description="TRAM" evidence="12">
    <location>
        <begin position="1"/>
        <end position="53"/>
    </location>
</feature>
<evidence type="ECO:0000256" key="6">
    <source>
        <dbReference type="ARBA" id="ARBA00022723"/>
    </source>
</evidence>
<sequence length="435" mass="48194">MPTGIIESLDHEARGVTRLDGKTVFVEGALPGECVEYASYRRKPSYELARTLQILVSSPQRETPRCPHFGVCGGCSMQHLDPQAQVAAKQRLLEDNLWHLGRIKADQLYAPIYGQPWGYRYRARLSVRLVPKKGGVLVGFHEKRSSYVADMKQCEILPSHLSAMLLPLRELIGALSIRDRLPQIEVAIGERMTALVLRILEALDPADEALLRDFADRHAVVFYLQPQGPATAYRFYPLDGPQLSYRLPDFAVEHAFLPTEFTQVNHAINRVLVRRALALLDPQAGERIADMFCGLGNFTLPIARSGARVLGVEGSAELVRRATENAAANGLDILAEYRLANLFETTPDSLAAFGCFDKMLIDPPREGALELIKSLDADGPRRIVYISCSPATLARDAGILVAQKHYRLRGAGVVNMFPQTSHVESIALFERMPAS</sequence>
<evidence type="ECO:0000256" key="11">
    <source>
        <dbReference type="PROSITE-ProRule" id="PRU10015"/>
    </source>
</evidence>
<dbReference type="HAMAP" id="MF_01010">
    <property type="entry name" value="23SrRNA_methyltr_RlmD"/>
    <property type="match status" value="1"/>
</dbReference>
<name>A0A5S4EU22_9PROT</name>
<keyword evidence="4 9" id="KW-0808">Transferase</keyword>
<evidence type="ECO:0000256" key="5">
    <source>
        <dbReference type="ARBA" id="ARBA00022691"/>
    </source>
</evidence>
<keyword evidence="8 9" id="KW-0411">Iron-sulfur</keyword>
<dbReference type="PANTHER" id="PTHR11061:SF49">
    <property type="entry name" value="23S RRNA (URACIL(1939)-C(5))-METHYLTRANSFERASE RLMD"/>
    <property type="match status" value="1"/>
</dbReference>
<dbReference type="RefSeq" id="WP_138677154.1">
    <property type="nucleotide sequence ID" value="NZ_SWAD01000001.1"/>
</dbReference>
<dbReference type="PROSITE" id="PS51687">
    <property type="entry name" value="SAM_MT_RNA_M5U"/>
    <property type="match status" value="1"/>
</dbReference>
<dbReference type="SUPFAM" id="SSF53335">
    <property type="entry name" value="S-adenosyl-L-methionine-dependent methyltransferases"/>
    <property type="match status" value="1"/>
</dbReference>
<dbReference type="InterPro" id="IPR002792">
    <property type="entry name" value="TRAM_dom"/>
</dbReference>
<feature type="binding site" evidence="9">
    <location>
        <position position="341"/>
    </location>
    <ligand>
        <name>S-adenosyl-L-methionine</name>
        <dbReference type="ChEBI" id="CHEBI:59789"/>
    </ligand>
</feature>
<dbReference type="CDD" id="cd02440">
    <property type="entry name" value="AdoMet_MTases"/>
    <property type="match status" value="1"/>
</dbReference>
<evidence type="ECO:0000256" key="2">
    <source>
        <dbReference type="ARBA" id="ARBA00022552"/>
    </source>
</evidence>
<feature type="binding site" evidence="9 10">
    <location>
        <position position="362"/>
    </location>
    <ligand>
        <name>S-adenosyl-L-methionine</name>
        <dbReference type="ChEBI" id="CHEBI:59789"/>
    </ligand>
</feature>
<evidence type="ECO:0000256" key="10">
    <source>
        <dbReference type="PROSITE-ProRule" id="PRU01024"/>
    </source>
</evidence>
<feature type="binding site" evidence="9">
    <location>
        <position position="72"/>
    </location>
    <ligand>
        <name>[4Fe-4S] cluster</name>
        <dbReference type="ChEBI" id="CHEBI:49883"/>
    </ligand>
</feature>
<feature type="binding site" evidence="9 10">
    <location>
        <position position="313"/>
    </location>
    <ligand>
        <name>S-adenosyl-L-methionine</name>
        <dbReference type="ChEBI" id="CHEBI:59789"/>
    </ligand>
</feature>
<dbReference type="AlphaFoldDB" id="A0A5S4EU22"/>
<dbReference type="EC" id="2.1.1.190" evidence="9"/>
<dbReference type="PROSITE" id="PS50926">
    <property type="entry name" value="TRAM"/>
    <property type="match status" value="1"/>
</dbReference>
<dbReference type="PANTHER" id="PTHR11061">
    <property type="entry name" value="RNA M5U METHYLTRANSFERASE"/>
    <property type="match status" value="1"/>
</dbReference>
<keyword evidence="3 9" id="KW-0489">Methyltransferase</keyword>
<comment type="caution">
    <text evidence="13">The sequence shown here is derived from an EMBL/GenBank/DDBJ whole genome shotgun (WGS) entry which is preliminary data.</text>
</comment>
<dbReference type="GO" id="GO:0005506">
    <property type="term" value="F:iron ion binding"/>
    <property type="evidence" value="ECO:0007669"/>
    <property type="project" value="UniProtKB-UniRule"/>
</dbReference>
<evidence type="ECO:0000256" key="9">
    <source>
        <dbReference type="HAMAP-Rule" id="MF_01010"/>
    </source>
</evidence>
<dbReference type="Gene3D" id="2.40.50.1070">
    <property type="match status" value="1"/>
</dbReference>
<feature type="binding site" evidence="9">
    <location>
        <position position="75"/>
    </location>
    <ligand>
        <name>[4Fe-4S] cluster</name>
        <dbReference type="ChEBI" id="CHEBI:49883"/>
    </ligand>
</feature>
<feature type="binding site" evidence="9">
    <location>
        <position position="66"/>
    </location>
    <ligand>
        <name>[4Fe-4S] cluster</name>
        <dbReference type="ChEBI" id="CHEBI:49883"/>
    </ligand>
</feature>
<keyword evidence="1 9" id="KW-0004">4Fe-4S</keyword>
<dbReference type="InterPro" id="IPR010280">
    <property type="entry name" value="U5_MeTrfase_fam"/>
</dbReference>
<evidence type="ECO:0000256" key="1">
    <source>
        <dbReference type="ARBA" id="ARBA00022485"/>
    </source>
</evidence>
<dbReference type="SUPFAM" id="SSF50249">
    <property type="entry name" value="Nucleic acid-binding proteins"/>
    <property type="match status" value="1"/>
</dbReference>
<feature type="binding site" evidence="9 10">
    <location>
        <position position="263"/>
    </location>
    <ligand>
        <name>S-adenosyl-L-methionine</name>
        <dbReference type="ChEBI" id="CHEBI:59789"/>
    </ligand>
</feature>
<feature type="active site" evidence="11">
    <location>
        <position position="388"/>
    </location>
</feature>
<dbReference type="InterPro" id="IPR012340">
    <property type="entry name" value="NA-bd_OB-fold"/>
</dbReference>
<evidence type="ECO:0000313" key="13">
    <source>
        <dbReference type="EMBL" id="TMQ78888.1"/>
    </source>
</evidence>
<keyword evidence="5 9" id="KW-0949">S-adenosyl-L-methionine</keyword>
<feature type="binding site" evidence="9 10">
    <location>
        <position position="292"/>
    </location>
    <ligand>
        <name>S-adenosyl-L-methionine</name>
        <dbReference type="ChEBI" id="CHEBI:59789"/>
    </ligand>
</feature>
<dbReference type="EMBL" id="SWAD01000001">
    <property type="protein sequence ID" value="TMQ78888.1"/>
    <property type="molecule type" value="Genomic_DNA"/>
</dbReference>
<dbReference type="Proteomes" id="UP000306324">
    <property type="component" value="Unassembled WGS sequence"/>
</dbReference>
<evidence type="ECO:0000256" key="3">
    <source>
        <dbReference type="ARBA" id="ARBA00022603"/>
    </source>
</evidence>
<evidence type="ECO:0000256" key="8">
    <source>
        <dbReference type="ARBA" id="ARBA00023014"/>
    </source>
</evidence>
<organism evidence="13 14">
    <name type="scientific">Candidatus Accumulibacter phosphatis</name>
    <dbReference type="NCBI Taxonomy" id="327160"/>
    <lineage>
        <taxon>Bacteria</taxon>
        <taxon>Pseudomonadati</taxon>
        <taxon>Pseudomonadota</taxon>
        <taxon>Betaproteobacteria</taxon>
        <taxon>Candidatus Accumulibacter</taxon>
    </lineage>
</organism>
<dbReference type="NCBIfam" id="TIGR00479">
    <property type="entry name" value="rumA"/>
    <property type="match status" value="1"/>
</dbReference>
<dbReference type="GO" id="GO:0003723">
    <property type="term" value="F:RNA binding"/>
    <property type="evidence" value="ECO:0007669"/>
    <property type="project" value="InterPro"/>
</dbReference>
<proteinExistence type="inferred from homology"/>
<dbReference type="Gene3D" id="2.40.50.140">
    <property type="entry name" value="Nucleic acid-binding proteins"/>
    <property type="match status" value="1"/>
</dbReference>
<keyword evidence="14" id="KW-1185">Reference proteome</keyword>
<dbReference type="PROSITE" id="PS01230">
    <property type="entry name" value="TRMA_1"/>
    <property type="match status" value="1"/>
</dbReference>
<gene>
    <name evidence="9" type="primary">rlmD</name>
    <name evidence="13" type="ORF">ACCUM_0485</name>
</gene>
<feature type="binding site" evidence="9">
    <location>
        <position position="154"/>
    </location>
    <ligand>
        <name>[4Fe-4S] cluster</name>
        <dbReference type="ChEBI" id="CHEBI:49883"/>
    </ligand>
</feature>
<dbReference type="InterPro" id="IPR001566">
    <property type="entry name" value="23S_rRNA_MeTrfase_RlmD"/>
</dbReference>
<dbReference type="GO" id="GO:0070041">
    <property type="term" value="F:rRNA (uridine-C5-)-methyltransferase activity"/>
    <property type="evidence" value="ECO:0007669"/>
    <property type="project" value="UniProtKB-UniRule"/>
</dbReference>
<accession>A0A5S4EU22</accession>